<evidence type="ECO:0000313" key="2">
    <source>
        <dbReference type="EMBL" id="WCT79255.1"/>
    </source>
</evidence>
<evidence type="ECO:0000313" key="3">
    <source>
        <dbReference type="Proteomes" id="UP001218231"/>
    </source>
</evidence>
<geneLocation type="plasmid" evidence="2 3">
    <name>unnamed1</name>
</geneLocation>
<reference evidence="2 3" key="1">
    <citation type="submission" date="2023-02" db="EMBL/GenBank/DDBJ databases">
        <title>Genome sequence of Novosphingobium humi KACC 19094.</title>
        <authorList>
            <person name="Kim S."/>
            <person name="Heo J."/>
            <person name="Kwon S.-W."/>
        </authorList>
    </citation>
    <scope>NUCLEOTIDE SEQUENCE [LARGE SCALE GENOMIC DNA]</scope>
    <source>
        <strain evidence="2 3">KACC 19094</strain>
        <plasmid evidence="2 3">unnamed1</plasmid>
    </source>
</reference>
<organism evidence="2 3">
    <name type="scientific">Novosphingobium humi</name>
    <dbReference type="NCBI Taxonomy" id="2282397"/>
    <lineage>
        <taxon>Bacteria</taxon>
        <taxon>Pseudomonadati</taxon>
        <taxon>Pseudomonadota</taxon>
        <taxon>Alphaproteobacteria</taxon>
        <taxon>Sphingomonadales</taxon>
        <taxon>Sphingomonadaceae</taxon>
        <taxon>Novosphingobium</taxon>
    </lineage>
</organism>
<dbReference type="Proteomes" id="UP001218231">
    <property type="component" value="Plasmid unnamed1"/>
</dbReference>
<keyword evidence="3" id="KW-1185">Reference proteome</keyword>
<accession>A0ABY7U3R8</accession>
<dbReference type="Pfam" id="PF10686">
    <property type="entry name" value="YAcAr"/>
    <property type="match status" value="1"/>
</dbReference>
<sequence>MTSFAGFADFNEHYESLTTTENFAGAFAGELERAQLSIHDEPTSADMPDPDAARLCTQQMVAELFALMGDTRLAPLASRIAWGMVNSFHKVAQQIAREEDDAARNLGELARIQDPSEIHALEVEEKQRLCESLSEALAAIECMRDHAAEVYRVETGKPWSATSGSRTSRALTASQIEARDFLAARAQSRREAHAPTGPVVVVSGGSAWQAHEPLWQRLDLIRERVPHMTLATTAQRSGTDAIAAAWAASRGVPIVAFRLNRAKGNSAGFDRNRQLVALSPVEAIICEGSGLQVNLAQRCREAGVPLTIFRAAQFAQVEGSKAA</sequence>
<feature type="domain" description="YspA cpYpsA-related SLOG" evidence="1">
    <location>
        <begin position="198"/>
        <end position="263"/>
    </location>
</feature>
<dbReference type="RefSeq" id="WP_273619532.1">
    <property type="nucleotide sequence ID" value="NZ_CP117418.1"/>
</dbReference>
<dbReference type="InterPro" id="IPR019627">
    <property type="entry name" value="YAcAr"/>
</dbReference>
<name>A0ABY7U3R8_9SPHN</name>
<protein>
    <submittedName>
        <fullName evidence="2">DUF2493 domain-containing protein</fullName>
    </submittedName>
</protein>
<dbReference type="EMBL" id="CP117418">
    <property type="protein sequence ID" value="WCT79255.1"/>
    <property type="molecule type" value="Genomic_DNA"/>
</dbReference>
<proteinExistence type="predicted"/>
<gene>
    <name evidence="2" type="ORF">PQ457_19840</name>
</gene>
<evidence type="ECO:0000259" key="1">
    <source>
        <dbReference type="Pfam" id="PF10686"/>
    </source>
</evidence>
<keyword evidence="2" id="KW-0614">Plasmid</keyword>